<dbReference type="Proteomes" id="UP001642540">
    <property type="component" value="Unassembled WGS sequence"/>
</dbReference>
<feature type="region of interest" description="Disordered" evidence="1">
    <location>
        <begin position="65"/>
        <end position="116"/>
    </location>
</feature>
<gene>
    <name evidence="2" type="ORF">ODALV1_LOCUS14026</name>
</gene>
<accession>A0ABP1QQC5</accession>
<evidence type="ECO:0000313" key="3">
    <source>
        <dbReference type="Proteomes" id="UP001642540"/>
    </source>
</evidence>
<reference evidence="2 3" key="1">
    <citation type="submission" date="2024-08" db="EMBL/GenBank/DDBJ databases">
        <authorList>
            <person name="Cucini C."/>
            <person name="Frati F."/>
        </authorList>
    </citation>
    <scope>NUCLEOTIDE SEQUENCE [LARGE SCALE GENOMIC DNA]</scope>
</reference>
<evidence type="ECO:0000256" key="1">
    <source>
        <dbReference type="SAM" id="MobiDB-lite"/>
    </source>
</evidence>
<comment type="caution">
    <text evidence="2">The sequence shown here is derived from an EMBL/GenBank/DDBJ whole genome shotgun (WGS) entry which is preliminary data.</text>
</comment>
<feature type="compositionally biased region" description="Basic and acidic residues" evidence="1">
    <location>
        <begin position="101"/>
        <end position="116"/>
    </location>
</feature>
<organism evidence="2 3">
    <name type="scientific">Orchesella dallaii</name>
    <dbReference type="NCBI Taxonomy" id="48710"/>
    <lineage>
        <taxon>Eukaryota</taxon>
        <taxon>Metazoa</taxon>
        <taxon>Ecdysozoa</taxon>
        <taxon>Arthropoda</taxon>
        <taxon>Hexapoda</taxon>
        <taxon>Collembola</taxon>
        <taxon>Entomobryomorpha</taxon>
        <taxon>Entomobryoidea</taxon>
        <taxon>Orchesellidae</taxon>
        <taxon>Orchesellinae</taxon>
        <taxon>Orchesella</taxon>
    </lineage>
</organism>
<feature type="compositionally biased region" description="Low complexity" evidence="1">
    <location>
        <begin position="65"/>
        <end position="81"/>
    </location>
</feature>
<dbReference type="EMBL" id="CAXLJM020000043">
    <property type="protein sequence ID" value="CAL8110156.1"/>
    <property type="molecule type" value="Genomic_DNA"/>
</dbReference>
<protein>
    <submittedName>
        <fullName evidence="2">Uncharacterized protein</fullName>
    </submittedName>
</protein>
<evidence type="ECO:0000313" key="2">
    <source>
        <dbReference type="EMBL" id="CAL8110156.1"/>
    </source>
</evidence>
<name>A0ABP1QQC5_9HEXA</name>
<proteinExistence type="predicted"/>
<sequence length="199" mass="22475">MNGYNDITTEPADDEEFAIAYGFEIITEEELLDLLNSYGSSPTGTPQFAPTFKFGRRLGSFASSGVSSMMSKPMSSCSLSSQGTDMSDDDNSSGIGGSHLGDVDSPHSEDDDHDDADEHQLGNLWYIIQQKRYHEVELAHHHQFPTMEQTSNSKKLTEWFSNLLHLPEKLRQIAADKHRFNINKISKEVRDELKHIYVY</sequence>
<keyword evidence="3" id="KW-1185">Reference proteome</keyword>